<dbReference type="Proteomes" id="UP000887116">
    <property type="component" value="Unassembled WGS sequence"/>
</dbReference>
<feature type="region of interest" description="Disordered" evidence="1">
    <location>
        <begin position="1"/>
        <end position="21"/>
    </location>
</feature>
<gene>
    <name evidence="2" type="ORF">TNCT_504351</name>
</gene>
<protein>
    <submittedName>
        <fullName evidence="2">Uncharacterized protein</fullName>
    </submittedName>
</protein>
<proteinExistence type="predicted"/>
<accession>A0A8X6F140</accession>
<evidence type="ECO:0000313" key="3">
    <source>
        <dbReference type="Proteomes" id="UP000887116"/>
    </source>
</evidence>
<dbReference type="EMBL" id="BMAO01030304">
    <property type="protein sequence ID" value="GFQ67107.1"/>
    <property type="molecule type" value="Genomic_DNA"/>
</dbReference>
<reference evidence="2" key="1">
    <citation type="submission" date="2020-07" db="EMBL/GenBank/DDBJ databases">
        <title>Multicomponent nature underlies the extraordinary mechanical properties of spider dragline silk.</title>
        <authorList>
            <person name="Kono N."/>
            <person name="Nakamura H."/>
            <person name="Mori M."/>
            <person name="Yoshida Y."/>
            <person name="Ohtoshi R."/>
            <person name="Malay A.D."/>
            <person name="Moran D.A.P."/>
            <person name="Tomita M."/>
            <person name="Numata K."/>
            <person name="Arakawa K."/>
        </authorList>
    </citation>
    <scope>NUCLEOTIDE SEQUENCE</scope>
</reference>
<dbReference type="AlphaFoldDB" id="A0A8X6F140"/>
<evidence type="ECO:0000313" key="2">
    <source>
        <dbReference type="EMBL" id="GFQ67107.1"/>
    </source>
</evidence>
<name>A0A8X6F140_TRICU</name>
<keyword evidence="3" id="KW-1185">Reference proteome</keyword>
<organism evidence="2 3">
    <name type="scientific">Trichonephila clavata</name>
    <name type="common">Joro spider</name>
    <name type="synonym">Nephila clavata</name>
    <dbReference type="NCBI Taxonomy" id="2740835"/>
    <lineage>
        <taxon>Eukaryota</taxon>
        <taxon>Metazoa</taxon>
        <taxon>Ecdysozoa</taxon>
        <taxon>Arthropoda</taxon>
        <taxon>Chelicerata</taxon>
        <taxon>Arachnida</taxon>
        <taxon>Araneae</taxon>
        <taxon>Araneomorphae</taxon>
        <taxon>Entelegynae</taxon>
        <taxon>Araneoidea</taxon>
        <taxon>Nephilidae</taxon>
        <taxon>Trichonephila</taxon>
    </lineage>
</organism>
<comment type="caution">
    <text evidence="2">The sequence shown here is derived from an EMBL/GenBank/DDBJ whole genome shotgun (WGS) entry which is preliminary data.</text>
</comment>
<feature type="compositionally biased region" description="Low complexity" evidence="1">
    <location>
        <begin position="1"/>
        <end position="14"/>
    </location>
</feature>
<evidence type="ECO:0000256" key="1">
    <source>
        <dbReference type="SAM" id="MobiDB-lite"/>
    </source>
</evidence>
<sequence length="125" mass="14194">MESSVYSVSASSESNPFQINPPVTKRFHGYQGSILGDLVPYTQDRRTLKIKRKKKTVLRRTFQSGHKWSFQKDSIPVRDQVGEGGSNFRKPSLLFCAPTKKSNTRADKLEEAEGMPLAHRLQSRI</sequence>